<comment type="caution">
    <text evidence="1">The sequence shown here is derived from an EMBL/GenBank/DDBJ whole genome shotgun (WGS) entry which is preliminary data.</text>
</comment>
<keyword evidence="2" id="KW-1185">Reference proteome</keyword>
<sequence length="114" mass="12753">MPLRVGKAPFWVVSWCFCCSNSNDPYHKASSKLTGKEKYYAIAIVFASEAAENDTPSHHRLPGTLAKSAAIVSNPWYPRINQFAAHTKAARIAGDGFDESFCYVLEDIEQWRVV</sequence>
<name>A0AA39PYH5_9AGAR</name>
<protein>
    <submittedName>
        <fullName evidence="1">Uncharacterized protein</fullName>
    </submittedName>
</protein>
<accession>A0AA39PYH5</accession>
<dbReference type="Proteomes" id="UP001175228">
    <property type="component" value="Unassembled WGS sequence"/>
</dbReference>
<proteinExistence type="predicted"/>
<gene>
    <name evidence="1" type="ORF">EDD18DRAFT_1109354</name>
</gene>
<dbReference type="AlphaFoldDB" id="A0AA39PYH5"/>
<evidence type="ECO:0000313" key="1">
    <source>
        <dbReference type="EMBL" id="KAK0491944.1"/>
    </source>
</evidence>
<reference evidence="1" key="1">
    <citation type="submission" date="2023-06" db="EMBL/GenBank/DDBJ databases">
        <authorList>
            <consortium name="Lawrence Berkeley National Laboratory"/>
            <person name="Ahrendt S."/>
            <person name="Sahu N."/>
            <person name="Indic B."/>
            <person name="Wong-Bajracharya J."/>
            <person name="Merenyi Z."/>
            <person name="Ke H.-M."/>
            <person name="Monk M."/>
            <person name="Kocsube S."/>
            <person name="Drula E."/>
            <person name="Lipzen A."/>
            <person name="Balint B."/>
            <person name="Henrissat B."/>
            <person name="Andreopoulos B."/>
            <person name="Martin F.M."/>
            <person name="Harder C.B."/>
            <person name="Rigling D."/>
            <person name="Ford K.L."/>
            <person name="Foster G.D."/>
            <person name="Pangilinan J."/>
            <person name="Papanicolaou A."/>
            <person name="Barry K."/>
            <person name="LaButti K."/>
            <person name="Viragh M."/>
            <person name="Koriabine M."/>
            <person name="Yan M."/>
            <person name="Riley R."/>
            <person name="Champramary S."/>
            <person name="Plett K.L."/>
            <person name="Tsai I.J."/>
            <person name="Slot J."/>
            <person name="Sipos G."/>
            <person name="Plett J."/>
            <person name="Nagy L.G."/>
            <person name="Grigoriev I.V."/>
        </authorList>
    </citation>
    <scope>NUCLEOTIDE SEQUENCE</scope>
    <source>
        <strain evidence="1">HWK02</strain>
    </source>
</reference>
<evidence type="ECO:0000313" key="2">
    <source>
        <dbReference type="Proteomes" id="UP001175228"/>
    </source>
</evidence>
<organism evidence="1 2">
    <name type="scientific">Armillaria luteobubalina</name>
    <dbReference type="NCBI Taxonomy" id="153913"/>
    <lineage>
        <taxon>Eukaryota</taxon>
        <taxon>Fungi</taxon>
        <taxon>Dikarya</taxon>
        <taxon>Basidiomycota</taxon>
        <taxon>Agaricomycotina</taxon>
        <taxon>Agaricomycetes</taxon>
        <taxon>Agaricomycetidae</taxon>
        <taxon>Agaricales</taxon>
        <taxon>Marasmiineae</taxon>
        <taxon>Physalacriaceae</taxon>
        <taxon>Armillaria</taxon>
    </lineage>
</organism>
<dbReference type="EMBL" id="JAUEPU010000032">
    <property type="protein sequence ID" value="KAK0491944.1"/>
    <property type="molecule type" value="Genomic_DNA"/>
</dbReference>